<accession>A0ABY8H6V1</accession>
<organism evidence="1 2">
    <name type="scientific">Citricoccus muralis</name>
    <dbReference type="NCBI Taxonomy" id="169134"/>
    <lineage>
        <taxon>Bacteria</taxon>
        <taxon>Bacillati</taxon>
        <taxon>Actinomycetota</taxon>
        <taxon>Actinomycetes</taxon>
        <taxon>Micrococcales</taxon>
        <taxon>Micrococcaceae</taxon>
        <taxon>Citricoccus</taxon>
    </lineage>
</organism>
<evidence type="ECO:0000313" key="1">
    <source>
        <dbReference type="EMBL" id="WFP16756.1"/>
    </source>
</evidence>
<keyword evidence="2" id="KW-1185">Reference proteome</keyword>
<protein>
    <recommendedName>
        <fullName evidence="3">Lipoprotein</fullName>
    </recommendedName>
</protein>
<reference evidence="1 2" key="1">
    <citation type="submission" date="2023-04" db="EMBL/GenBank/DDBJ databases">
        <title>Funneling lignin-derived compounds into biodiesel using alkali-halophilic Citricoccus sp. P2.</title>
        <authorList>
            <person name="Luo C.-B."/>
        </authorList>
    </citation>
    <scope>NUCLEOTIDE SEQUENCE [LARGE SCALE GENOMIC DNA]</scope>
    <source>
        <strain evidence="1 2">P2</strain>
    </source>
</reference>
<evidence type="ECO:0008006" key="3">
    <source>
        <dbReference type="Google" id="ProtNLM"/>
    </source>
</evidence>
<dbReference type="EMBL" id="CP121252">
    <property type="protein sequence ID" value="WFP16756.1"/>
    <property type="molecule type" value="Genomic_DNA"/>
</dbReference>
<dbReference type="RefSeq" id="WP_278157850.1">
    <property type="nucleotide sequence ID" value="NZ_CP121252.1"/>
</dbReference>
<sequence length="152" mass="15089">MTDRAGAVVPGVSRGALIALGALGAGMALGALAGCAAAEPDTEPEPIPIACDGVTLGLEANTVLRPGVELFPAYTLSGVWDDDDGVVAGITGVDEGDGGFGRVELRRGETVEDPVAGVFTLLDATPADGGEGSPAATLCLDPHPDFELADGF</sequence>
<dbReference type="PROSITE" id="PS51257">
    <property type="entry name" value="PROKAR_LIPOPROTEIN"/>
    <property type="match status" value="1"/>
</dbReference>
<dbReference type="Proteomes" id="UP001219037">
    <property type="component" value="Chromosome"/>
</dbReference>
<proteinExistence type="predicted"/>
<evidence type="ECO:0000313" key="2">
    <source>
        <dbReference type="Proteomes" id="UP001219037"/>
    </source>
</evidence>
<gene>
    <name evidence="1" type="ORF">P8192_01105</name>
</gene>
<name>A0ABY8H6V1_9MICC</name>